<evidence type="ECO:0000313" key="8">
    <source>
        <dbReference type="EMBL" id="UPV73444.1"/>
    </source>
</evidence>
<organism evidence="8 9">
    <name type="scientific">Halorussus limi</name>
    <dbReference type="NCBI Taxonomy" id="2938695"/>
    <lineage>
        <taxon>Archaea</taxon>
        <taxon>Methanobacteriati</taxon>
        <taxon>Methanobacteriota</taxon>
        <taxon>Stenosarchaea group</taxon>
        <taxon>Halobacteria</taxon>
        <taxon>Halobacteriales</taxon>
        <taxon>Haladaptataceae</taxon>
        <taxon>Halorussus</taxon>
    </lineage>
</organism>
<dbReference type="InterPro" id="IPR050736">
    <property type="entry name" value="Sensor_HK_Regulatory"/>
</dbReference>
<sequence>MSHNPVHTDRRSDRTTLGLESGLEALRESPAFRGPVEPLDGHDSNDHLALVYETREEQFAAAVPFVEQGLDRNERCLYIADENSETEVLDAMRNADVNVDDALESGALTLHTKQDTYCRGGSFDPENMLAFLEAAIEEATEEYEALRIAGEMTWIFGDDPQIEDLVEYEGRLNHLLPDEDSIALCQYNRNRFPAEVLRDIVRTHPHLVYDNTVSHNAYYTPPEEFFGPDRPAREVERMLKSLRDRTIATEKLSRRERELKRQNDRLESFASMLAHELRNPLSIAQIYLEQAVTDDGDAAEEVATALDRIEEMIDVLLVTARTSEADIDYEAVDLSEAAADAWADLSPEGATLRVETDRTIQVDPVHCWHLLENLFSNAVEHGSTTPRSKSREDAGEHGAANSRPANATAERATENEQLSADGGLRGDDATLTVSIGSLEEGFYVADDGSGIPEGERATIFDAGHSTEADGIGLGLTFVARLVETYGWDCDVTESEAGGARFEFRNVETGA</sequence>
<evidence type="ECO:0000256" key="1">
    <source>
        <dbReference type="ARBA" id="ARBA00000085"/>
    </source>
</evidence>
<evidence type="ECO:0000256" key="2">
    <source>
        <dbReference type="ARBA" id="ARBA00012438"/>
    </source>
</evidence>
<dbReference type="Pfam" id="PF00512">
    <property type="entry name" value="HisKA"/>
    <property type="match status" value="1"/>
</dbReference>
<comment type="catalytic activity">
    <reaction evidence="1">
        <text>ATP + protein L-histidine = ADP + protein N-phospho-L-histidine.</text>
        <dbReference type="EC" id="2.7.13.3"/>
    </reaction>
</comment>
<evidence type="ECO:0000256" key="4">
    <source>
        <dbReference type="ARBA" id="ARBA00022777"/>
    </source>
</evidence>
<evidence type="ECO:0000256" key="6">
    <source>
        <dbReference type="SAM" id="MobiDB-lite"/>
    </source>
</evidence>
<dbReference type="InterPro" id="IPR003594">
    <property type="entry name" value="HATPase_dom"/>
</dbReference>
<dbReference type="CDD" id="cd00082">
    <property type="entry name" value="HisKA"/>
    <property type="match status" value="1"/>
</dbReference>
<accession>A0A8U0HRZ7</accession>
<dbReference type="GO" id="GO:0000155">
    <property type="term" value="F:phosphorelay sensor kinase activity"/>
    <property type="evidence" value="ECO:0007669"/>
    <property type="project" value="InterPro"/>
</dbReference>
<dbReference type="Pfam" id="PF02518">
    <property type="entry name" value="HATPase_c"/>
    <property type="match status" value="1"/>
</dbReference>
<dbReference type="Pfam" id="PF14417">
    <property type="entry name" value="MEDS"/>
    <property type="match status" value="1"/>
</dbReference>
<dbReference type="InterPro" id="IPR036097">
    <property type="entry name" value="HisK_dim/P_sf"/>
</dbReference>
<dbReference type="EC" id="2.7.13.3" evidence="2"/>
<dbReference type="Proteomes" id="UP000830729">
    <property type="component" value="Chromosome"/>
</dbReference>
<dbReference type="CDD" id="cd00075">
    <property type="entry name" value="HATPase"/>
    <property type="match status" value="1"/>
</dbReference>
<evidence type="ECO:0000259" key="7">
    <source>
        <dbReference type="PROSITE" id="PS50109"/>
    </source>
</evidence>
<dbReference type="SUPFAM" id="SSF47384">
    <property type="entry name" value="Homodimeric domain of signal transducing histidine kinase"/>
    <property type="match status" value="1"/>
</dbReference>
<dbReference type="SMART" id="SM00388">
    <property type="entry name" value="HisKA"/>
    <property type="match status" value="1"/>
</dbReference>
<dbReference type="PANTHER" id="PTHR43711:SF1">
    <property type="entry name" value="HISTIDINE KINASE 1"/>
    <property type="match status" value="1"/>
</dbReference>
<feature type="region of interest" description="Disordered" evidence="6">
    <location>
        <begin position="381"/>
        <end position="426"/>
    </location>
</feature>
<dbReference type="Gene3D" id="3.30.565.10">
    <property type="entry name" value="Histidine kinase-like ATPase, C-terminal domain"/>
    <property type="match status" value="1"/>
</dbReference>
<protein>
    <recommendedName>
        <fullName evidence="2">histidine kinase</fullName>
        <ecNumber evidence="2">2.7.13.3</ecNumber>
    </recommendedName>
</protein>
<dbReference type="SMART" id="SM00387">
    <property type="entry name" value="HATPase_c"/>
    <property type="match status" value="1"/>
</dbReference>
<feature type="domain" description="Histidine kinase" evidence="7">
    <location>
        <begin position="272"/>
        <end position="504"/>
    </location>
</feature>
<keyword evidence="9" id="KW-1185">Reference proteome</keyword>
<evidence type="ECO:0000313" key="9">
    <source>
        <dbReference type="Proteomes" id="UP000830729"/>
    </source>
</evidence>
<evidence type="ECO:0000256" key="5">
    <source>
        <dbReference type="ARBA" id="ARBA00023012"/>
    </source>
</evidence>
<dbReference type="PROSITE" id="PS50109">
    <property type="entry name" value="HIS_KIN"/>
    <property type="match status" value="1"/>
</dbReference>
<dbReference type="EMBL" id="CP096659">
    <property type="protein sequence ID" value="UPV73444.1"/>
    <property type="molecule type" value="Genomic_DNA"/>
</dbReference>
<dbReference type="Gene3D" id="1.10.287.130">
    <property type="match status" value="1"/>
</dbReference>
<evidence type="ECO:0000256" key="3">
    <source>
        <dbReference type="ARBA" id="ARBA00022679"/>
    </source>
</evidence>
<dbReference type="PANTHER" id="PTHR43711">
    <property type="entry name" value="TWO-COMPONENT HISTIDINE KINASE"/>
    <property type="match status" value="1"/>
</dbReference>
<dbReference type="InterPro" id="IPR003661">
    <property type="entry name" value="HisK_dim/P_dom"/>
</dbReference>
<name>A0A8U0HRZ7_9EURY</name>
<proteinExistence type="predicted"/>
<gene>
    <name evidence="8" type="ORF">M0R89_12930</name>
</gene>
<reference evidence="8 9" key="1">
    <citation type="submission" date="2022-04" db="EMBL/GenBank/DDBJ databases">
        <title>Diverse halophilic archaea isolated from saline environments.</title>
        <authorList>
            <person name="Cui H.-L."/>
        </authorList>
    </citation>
    <scope>NUCLEOTIDE SEQUENCE [LARGE SCALE GENOMIC DNA]</scope>
    <source>
        <strain evidence="8 9">XZYJT49</strain>
    </source>
</reference>
<keyword evidence="4" id="KW-0418">Kinase</keyword>
<keyword evidence="3" id="KW-0808">Transferase</keyword>
<dbReference type="InterPro" id="IPR005467">
    <property type="entry name" value="His_kinase_dom"/>
</dbReference>
<keyword evidence="5" id="KW-0902">Two-component regulatory system</keyword>
<dbReference type="GeneID" id="72186119"/>
<dbReference type="InterPro" id="IPR036890">
    <property type="entry name" value="HATPase_C_sf"/>
</dbReference>
<dbReference type="SUPFAM" id="SSF55874">
    <property type="entry name" value="ATPase domain of HSP90 chaperone/DNA topoisomerase II/histidine kinase"/>
    <property type="match status" value="1"/>
</dbReference>
<dbReference type="KEGG" id="halx:M0R89_12930"/>
<dbReference type="AlphaFoldDB" id="A0A8U0HRZ7"/>
<dbReference type="RefSeq" id="WP_248649500.1">
    <property type="nucleotide sequence ID" value="NZ_CP096659.1"/>
</dbReference>
<dbReference type="InterPro" id="IPR025847">
    <property type="entry name" value="MEDS_domain"/>
</dbReference>